<keyword evidence="4" id="KW-0501">Molybdenum cofactor biosynthesis</keyword>
<evidence type="ECO:0000313" key="6">
    <source>
        <dbReference type="EMBL" id="SMC52667.1"/>
    </source>
</evidence>
<feature type="domain" description="MoaB/Mog" evidence="5">
    <location>
        <begin position="185"/>
        <end position="322"/>
    </location>
</feature>
<dbReference type="UniPathway" id="UPA00344"/>
<keyword evidence="4" id="KW-0808">Transferase</keyword>
<sequence length="407" mass="42877">MISWLPMGFEEALHITLDTIAPLGTENIDLSEATGRILAQTLISTIDSPSIDASLKDGYAVLSQDLAAVSGETPVHLTVTGDVAAAGGDKVGELISGTAMRILTGAEIPRGADAVLAEEFAEIRGTTLVAGNSAGPGRNIMPRGTDVKKGQTIARKGDRIIPGLAGIIAASGFSGISVFKQPRVAIIATGDEVVAPGRPLPRGKLYASNMVTLNAFCRQWGMETVLLIAGDDPREIRNVLEKAMADADAVITSGGAWTGDRDLVAKILLELGWKKSFHRIRMGPGKAVGFGMLDQMPVFILPGGPPSNLMGFLQIAFPGIRALAGYKHPCLPTMRAALTSDLQGRDREWTQFVFGTINLQGDTPQFHSLGQKGRLQSMARATAIAAIPEGVTDVSQGAMVDVQILSF</sequence>
<dbReference type="OrthoDB" id="9804758at2"/>
<keyword evidence="4" id="KW-0460">Magnesium</keyword>
<dbReference type="Pfam" id="PF03453">
    <property type="entry name" value="MoeA_N"/>
    <property type="match status" value="1"/>
</dbReference>
<comment type="similarity">
    <text evidence="2 4">Belongs to the MoeA family.</text>
</comment>
<dbReference type="InterPro" id="IPR038987">
    <property type="entry name" value="MoeA-like"/>
</dbReference>
<dbReference type="SMART" id="SM00852">
    <property type="entry name" value="MoCF_biosynth"/>
    <property type="match status" value="1"/>
</dbReference>
<keyword evidence="7" id="KW-1185">Reference proteome</keyword>
<evidence type="ECO:0000256" key="4">
    <source>
        <dbReference type="RuleBase" id="RU365090"/>
    </source>
</evidence>
<dbReference type="NCBIfam" id="NF045515">
    <property type="entry name" value="Glp_gephyrin"/>
    <property type="match status" value="1"/>
</dbReference>
<comment type="function">
    <text evidence="1 4">Catalyzes the insertion of molybdate into adenylated molybdopterin with the concomitant release of AMP.</text>
</comment>
<dbReference type="EC" id="2.10.1.1" evidence="4"/>
<organism evidence="6 7">
    <name type="scientific">Desulfocicer vacuolatum DSM 3385</name>
    <dbReference type="NCBI Taxonomy" id="1121400"/>
    <lineage>
        <taxon>Bacteria</taxon>
        <taxon>Pseudomonadati</taxon>
        <taxon>Thermodesulfobacteriota</taxon>
        <taxon>Desulfobacteria</taxon>
        <taxon>Desulfobacterales</taxon>
        <taxon>Desulfobacteraceae</taxon>
        <taxon>Desulfocicer</taxon>
    </lineage>
</organism>
<evidence type="ECO:0000256" key="1">
    <source>
        <dbReference type="ARBA" id="ARBA00002901"/>
    </source>
</evidence>
<dbReference type="PANTHER" id="PTHR10192:SF5">
    <property type="entry name" value="GEPHYRIN"/>
    <property type="match status" value="1"/>
</dbReference>
<dbReference type="Gene3D" id="2.40.340.10">
    <property type="entry name" value="MoeA, C-terminal, domain IV"/>
    <property type="match status" value="1"/>
</dbReference>
<dbReference type="SUPFAM" id="SSF63867">
    <property type="entry name" value="MoeA C-terminal domain-like"/>
    <property type="match status" value="1"/>
</dbReference>
<dbReference type="GO" id="GO:0061599">
    <property type="term" value="F:molybdopterin molybdotransferase activity"/>
    <property type="evidence" value="ECO:0007669"/>
    <property type="project" value="UniProtKB-UniRule"/>
</dbReference>
<dbReference type="RefSeq" id="WP_084067198.1">
    <property type="nucleotide sequence ID" value="NZ_FWXY01000003.1"/>
</dbReference>
<dbReference type="InterPro" id="IPR036135">
    <property type="entry name" value="MoeA_linker/N_sf"/>
</dbReference>
<dbReference type="PANTHER" id="PTHR10192">
    <property type="entry name" value="MOLYBDOPTERIN BIOSYNTHESIS PROTEIN"/>
    <property type="match status" value="1"/>
</dbReference>
<dbReference type="AlphaFoldDB" id="A0A1W1ZW86"/>
<dbReference type="Pfam" id="PF00994">
    <property type="entry name" value="MoCF_biosynth"/>
    <property type="match status" value="1"/>
</dbReference>
<dbReference type="STRING" id="1121400.SAMN02746065_103234"/>
<comment type="pathway">
    <text evidence="4">Cofactor biosynthesis; molybdopterin biosynthesis.</text>
</comment>
<dbReference type="Gene3D" id="2.170.190.11">
    <property type="entry name" value="Molybdopterin biosynthesis moea protein, domain 3"/>
    <property type="match status" value="1"/>
</dbReference>
<dbReference type="Gene3D" id="3.40.980.10">
    <property type="entry name" value="MoaB/Mog-like domain"/>
    <property type="match status" value="1"/>
</dbReference>
<dbReference type="InterPro" id="IPR001453">
    <property type="entry name" value="MoaB/Mog_dom"/>
</dbReference>
<protein>
    <recommendedName>
        <fullName evidence="4">Molybdopterin molybdenumtransferase</fullName>
        <ecNumber evidence="4">2.10.1.1</ecNumber>
    </recommendedName>
</protein>
<evidence type="ECO:0000259" key="5">
    <source>
        <dbReference type="SMART" id="SM00852"/>
    </source>
</evidence>
<dbReference type="SUPFAM" id="SSF53218">
    <property type="entry name" value="Molybdenum cofactor biosynthesis proteins"/>
    <property type="match status" value="1"/>
</dbReference>
<comment type="cofactor">
    <cofactor evidence="4">
        <name>Mg(2+)</name>
        <dbReference type="ChEBI" id="CHEBI:18420"/>
    </cofactor>
</comment>
<dbReference type="GO" id="GO:0005829">
    <property type="term" value="C:cytosol"/>
    <property type="evidence" value="ECO:0007669"/>
    <property type="project" value="TreeGrafter"/>
</dbReference>
<dbReference type="CDD" id="cd00887">
    <property type="entry name" value="MoeA"/>
    <property type="match status" value="1"/>
</dbReference>
<keyword evidence="4" id="KW-0500">Molybdenum</keyword>
<evidence type="ECO:0000256" key="2">
    <source>
        <dbReference type="ARBA" id="ARBA00010763"/>
    </source>
</evidence>
<accession>A0A1W1ZW86</accession>
<dbReference type="InterPro" id="IPR036425">
    <property type="entry name" value="MoaB/Mog-like_dom_sf"/>
</dbReference>
<dbReference type="GO" id="GO:0046872">
    <property type="term" value="F:metal ion binding"/>
    <property type="evidence" value="ECO:0007669"/>
    <property type="project" value="UniProtKB-UniRule"/>
</dbReference>
<dbReference type="GO" id="GO:0006777">
    <property type="term" value="P:Mo-molybdopterin cofactor biosynthetic process"/>
    <property type="evidence" value="ECO:0007669"/>
    <property type="project" value="UniProtKB-UniRule"/>
</dbReference>
<dbReference type="Gene3D" id="3.90.105.10">
    <property type="entry name" value="Molybdopterin biosynthesis moea protein, domain 2"/>
    <property type="match status" value="1"/>
</dbReference>
<dbReference type="SUPFAM" id="SSF63882">
    <property type="entry name" value="MoeA N-terminal region -like"/>
    <property type="match status" value="1"/>
</dbReference>
<reference evidence="6 7" key="1">
    <citation type="submission" date="2017-04" db="EMBL/GenBank/DDBJ databases">
        <authorList>
            <person name="Afonso C.L."/>
            <person name="Miller P.J."/>
            <person name="Scott M.A."/>
            <person name="Spackman E."/>
            <person name="Goraichik I."/>
            <person name="Dimitrov K.M."/>
            <person name="Suarez D.L."/>
            <person name="Swayne D.E."/>
        </authorList>
    </citation>
    <scope>NUCLEOTIDE SEQUENCE [LARGE SCALE GENOMIC DNA]</scope>
    <source>
        <strain evidence="6 7">DSM 3385</strain>
    </source>
</reference>
<dbReference type="InterPro" id="IPR005110">
    <property type="entry name" value="MoeA_linker/N"/>
</dbReference>
<name>A0A1W1ZW86_9BACT</name>
<gene>
    <name evidence="6" type="ORF">SAMN02746065_103234</name>
</gene>
<evidence type="ECO:0000313" key="7">
    <source>
        <dbReference type="Proteomes" id="UP000192418"/>
    </source>
</evidence>
<dbReference type="Proteomes" id="UP000192418">
    <property type="component" value="Unassembled WGS sequence"/>
</dbReference>
<proteinExistence type="inferred from homology"/>
<comment type="catalytic activity">
    <reaction evidence="3">
        <text>adenylyl-molybdopterin + molybdate = Mo-molybdopterin + AMP + H(+)</text>
        <dbReference type="Rhea" id="RHEA:35047"/>
        <dbReference type="ChEBI" id="CHEBI:15378"/>
        <dbReference type="ChEBI" id="CHEBI:36264"/>
        <dbReference type="ChEBI" id="CHEBI:62727"/>
        <dbReference type="ChEBI" id="CHEBI:71302"/>
        <dbReference type="ChEBI" id="CHEBI:456215"/>
        <dbReference type="EC" id="2.10.1.1"/>
    </reaction>
</comment>
<keyword evidence="4" id="KW-0479">Metal-binding</keyword>
<evidence type="ECO:0000256" key="3">
    <source>
        <dbReference type="ARBA" id="ARBA00047317"/>
    </source>
</evidence>
<dbReference type="InterPro" id="IPR036688">
    <property type="entry name" value="MoeA_C_domain_IV_sf"/>
</dbReference>
<dbReference type="EMBL" id="FWXY01000003">
    <property type="protein sequence ID" value="SMC52667.1"/>
    <property type="molecule type" value="Genomic_DNA"/>
</dbReference>